<dbReference type="AlphaFoldDB" id="F4XRL9"/>
<protein>
    <recommendedName>
        <fullName evidence="5">ornithine cyclodeaminase</fullName>
        <ecNumber evidence="5">4.3.1.12</ecNumber>
    </recommendedName>
</protein>
<dbReference type="Proteomes" id="UP000003959">
    <property type="component" value="Unassembled WGS sequence"/>
</dbReference>
<feature type="domain" description="Arginine dihydrolase ArgZ/ArgE-like C-terminal second subdomain" evidence="7">
    <location>
        <begin position="501"/>
        <end position="713"/>
    </location>
</feature>
<dbReference type="GO" id="GO:0019546">
    <property type="term" value="P:L-arginine deiminase pathway"/>
    <property type="evidence" value="ECO:0007669"/>
    <property type="project" value="TreeGrafter"/>
</dbReference>
<dbReference type="eggNOG" id="COG1915">
    <property type="taxonomic scope" value="Bacteria"/>
</dbReference>
<dbReference type="EC" id="4.3.1.12" evidence="5"/>
<evidence type="ECO:0000259" key="8">
    <source>
        <dbReference type="Pfam" id="PF21571"/>
    </source>
</evidence>
<dbReference type="PANTHER" id="PTHR47271">
    <property type="entry name" value="ARGININE DEIMINASE"/>
    <property type="match status" value="1"/>
</dbReference>
<dbReference type="GO" id="GO:0008473">
    <property type="term" value="F:ornithine cyclodeaminase activity"/>
    <property type="evidence" value="ECO:0007669"/>
    <property type="project" value="UniProtKB-EC"/>
</dbReference>
<dbReference type="InterPro" id="IPR048963">
    <property type="entry name" value="ArgZ/ArgE-like_C_2nd"/>
</dbReference>
<sequence length="727" mass="80825">MANCRDIGLIADLPWSCRYLPDQKSTMTESIRFLMCPPDHYDVDYVINPWMEGNIHKSSRDRAVEQWQKLHYVIKEHALVDLVSPQSGWPDMVFTANAGLVLGKNVVLSRFLHKERQGEEPYFKQWFDDNGYTVYELPQDLPFEGAGDALLDREGRWLWAGYGFRSELDSHPYLAKWLDIEVVSLRLMDQRFYHLDTCFCPLSGGYLLYYPPAFDSYSNRLIEMRVPPEKRIAITEADAVNFACNAVNIDQLVVMNKASDRLKDRLSQAGFEVIETPLTEFMKAGGAAKCLTLRVTEPVRSEIHGNQPVESRIIRLEGHLLDSGIISRALDLIVGGGGSFQVLNFDLGTQRQSTSNAELKVSAPDHEVMAEIMTKLIDLGAVTPAQEVCDANLEPVTQAGVAPDDFYVTTIYPTEVRVNCEWVKVQNQRMDGAIAVTETPDGVIARCKLVRDLEVGEQVILGVEGIRTVRKTQSREQRNQQEFSFMASGVSSERRVELVVEQIAWELRQIRDQGGRVVVTAGPVVIHTGGSEHLSRLIRQGYVQALLGGNAIAVHDIEQSLMGTSLGVDMKRGVVVHGGHRHHLKVINAIRRCGSIAQAVEQGVLTKGVMYECVRNHVPFVLAGSIRDDGPLPDTQMDLIKAQQEYAKLLEGTDMILMLSTMLHSIGVGNMTPAGVKMVCVDINPAVVTKLSDRGSVESVGVVTDVGLFLSLLVQQLDKLTSPYLVK</sequence>
<evidence type="ECO:0000313" key="10">
    <source>
        <dbReference type="Proteomes" id="UP000003959"/>
    </source>
</evidence>
<evidence type="ECO:0000256" key="4">
    <source>
        <dbReference type="ARBA" id="ARBA00023239"/>
    </source>
</evidence>
<dbReference type="Pfam" id="PF21571">
    <property type="entry name" value="ArgZ-like_C_1st"/>
    <property type="match status" value="1"/>
</dbReference>
<evidence type="ECO:0000259" key="6">
    <source>
        <dbReference type="Pfam" id="PF04455"/>
    </source>
</evidence>
<reference evidence="9 10" key="1">
    <citation type="journal article" date="2011" name="Proc. Natl. Acad. Sci. U.S.A.">
        <title>Genomic insights into the physiology and ecology of the marine filamentous cyanobacterium Lyngbya majuscula.</title>
        <authorList>
            <person name="Jones A.C."/>
            <person name="Monroe E.A."/>
            <person name="Podell S."/>
            <person name="Hess W.R."/>
            <person name="Klages S."/>
            <person name="Esquenazi E."/>
            <person name="Niessen S."/>
            <person name="Hoover H."/>
            <person name="Rothmann M."/>
            <person name="Lasken R.S."/>
            <person name="Yates J.R.III."/>
            <person name="Reinhardt R."/>
            <person name="Kube M."/>
            <person name="Burkart M.D."/>
            <person name="Allen E.E."/>
            <person name="Dorrestein P.C."/>
            <person name="Gerwick W.H."/>
            <person name="Gerwick L."/>
        </authorList>
    </citation>
    <scope>NUCLEOTIDE SEQUENCE [LARGE SCALE GENOMIC DNA]</scope>
    <source>
        <strain evidence="9 10">3L</strain>
    </source>
</reference>
<dbReference type="SUPFAM" id="SSF55909">
    <property type="entry name" value="Pentein"/>
    <property type="match status" value="1"/>
</dbReference>
<dbReference type="Gene3D" id="3.75.10.10">
    <property type="entry name" value="L-arginine/glycine Amidinotransferase, Chain A"/>
    <property type="match status" value="1"/>
</dbReference>
<comment type="cofactor">
    <cofactor evidence="1">
        <name>NAD(+)</name>
        <dbReference type="ChEBI" id="CHEBI:57540"/>
    </cofactor>
</comment>
<evidence type="ECO:0000256" key="1">
    <source>
        <dbReference type="ARBA" id="ARBA00001911"/>
    </source>
</evidence>
<dbReference type="Pfam" id="PF19420">
    <property type="entry name" value="DDAH_eukar"/>
    <property type="match status" value="1"/>
</dbReference>
<dbReference type="GO" id="GO:0016990">
    <property type="term" value="F:arginine deiminase activity"/>
    <property type="evidence" value="ECO:0007669"/>
    <property type="project" value="TreeGrafter"/>
</dbReference>
<dbReference type="PANTHER" id="PTHR47271:SF2">
    <property type="entry name" value="ARGININE DEIMINASE"/>
    <property type="match status" value="1"/>
</dbReference>
<accession>F4XRL9</accession>
<dbReference type="GO" id="GO:0000166">
    <property type="term" value="F:nucleotide binding"/>
    <property type="evidence" value="ECO:0007669"/>
    <property type="project" value="UniProtKB-KW"/>
</dbReference>
<dbReference type="CDD" id="cd12144">
    <property type="entry name" value="SDH_N_domain"/>
    <property type="match status" value="1"/>
</dbReference>
<dbReference type="Gene3D" id="3.30.70.2690">
    <property type="entry name" value="LOR/SDH bifunctional enzyme, conserved domain"/>
    <property type="match status" value="1"/>
</dbReference>
<dbReference type="InterPro" id="IPR007545">
    <property type="entry name" value="LOR/SDH_bifunc_enz_cons_dom"/>
</dbReference>
<dbReference type="HOGENOM" id="CLU_392230_0_0_3"/>
<proteinExistence type="predicted"/>
<evidence type="ECO:0000256" key="5">
    <source>
        <dbReference type="ARBA" id="ARBA00066346"/>
    </source>
</evidence>
<dbReference type="eggNOG" id="COG1834">
    <property type="taxonomic scope" value="Bacteria"/>
</dbReference>
<evidence type="ECO:0000256" key="3">
    <source>
        <dbReference type="ARBA" id="ARBA00023027"/>
    </source>
</evidence>
<feature type="domain" description="LOR/SDH bifunctional enzyme conserved" evidence="6">
    <location>
        <begin position="312"/>
        <end position="412"/>
    </location>
</feature>
<dbReference type="Gene3D" id="3.40.50.10690">
    <property type="entry name" value="putative lor/sdh protein like domains"/>
    <property type="match status" value="1"/>
</dbReference>
<dbReference type="Pfam" id="PF21570">
    <property type="entry name" value="ArgZ-like_C_2nd"/>
    <property type="match status" value="1"/>
</dbReference>
<dbReference type="Pfam" id="PF04455">
    <property type="entry name" value="Saccharop_dh_N"/>
    <property type="match status" value="1"/>
</dbReference>
<dbReference type="NCBIfam" id="TIGR00300">
    <property type="entry name" value="TIGR00300 family protein"/>
    <property type="match status" value="1"/>
</dbReference>
<dbReference type="InterPro" id="IPR005239">
    <property type="entry name" value="ArgZ/ArgE-like"/>
</dbReference>
<gene>
    <name evidence="9" type="ORF">LYNGBM3L_02000</name>
</gene>
<evidence type="ECO:0000259" key="7">
    <source>
        <dbReference type="Pfam" id="PF21570"/>
    </source>
</evidence>
<dbReference type="EMBL" id="GL890903">
    <property type="protein sequence ID" value="EGJ32774.1"/>
    <property type="molecule type" value="Genomic_DNA"/>
</dbReference>
<dbReference type="InterPro" id="IPR048964">
    <property type="entry name" value="ArgZ/ArgE-like_C_1st"/>
</dbReference>
<keyword evidence="2" id="KW-0547">Nucleotide-binding</keyword>
<name>F4XRL9_9CYAN</name>
<feature type="domain" description="Arginine dihydrolase ArgZ/ArgE-like C-terminal first subdomain" evidence="8">
    <location>
        <begin position="413"/>
        <end position="500"/>
    </location>
</feature>
<keyword evidence="4" id="KW-0456">Lyase</keyword>
<evidence type="ECO:0000313" key="9">
    <source>
        <dbReference type="EMBL" id="EGJ32774.1"/>
    </source>
</evidence>
<keyword evidence="10" id="KW-1185">Reference proteome</keyword>
<dbReference type="InterPro" id="IPR043009">
    <property type="entry name" value="LOR/SDH_bifunc_enz_cons_dom_sf"/>
</dbReference>
<organism evidence="9 10">
    <name type="scientific">Moorena producens 3L</name>
    <dbReference type="NCBI Taxonomy" id="489825"/>
    <lineage>
        <taxon>Bacteria</taxon>
        <taxon>Bacillati</taxon>
        <taxon>Cyanobacteriota</taxon>
        <taxon>Cyanophyceae</taxon>
        <taxon>Coleofasciculales</taxon>
        <taxon>Coleofasciculaceae</taxon>
        <taxon>Moorena</taxon>
    </lineage>
</organism>
<evidence type="ECO:0000256" key="2">
    <source>
        <dbReference type="ARBA" id="ARBA00022741"/>
    </source>
</evidence>
<keyword evidence="3" id="KW-0520">NAD</keyword>